<dbReference type="AlphaFoldDB" id="U2TQQ1"/>
<dbReference type="STRING" id="1125712.HMPREF1316_1974"/>
<comment type="catalytic activity">
    <reaction evidence="10">
        <text>an acyl phosphate + sn-glycerol 3-phosphate = a 1-acyl-sn-glycero-3-phosphate + phosphate</text>
        <dbReference type="Rhea" id="RHEA:34075"/>
        <dbReference type="ChEBI" id="CHEBI:43474"/>
        <dbReference type="ChEBI" id="CHEBI:57597"/>
        <dbReference type="ChEBI" id="CHEBI:57970"/>
        <dbReference type="ChEBI" id="CHEBI:59918"/>
        <dbReference type="EC" id="2.3.1.275"/>
    </reaction>
</comment>
<evidence type="ECO:0000313" key="12">
    <source>
        <dbReference type="Proteomes" id="UP000016638"/>
    </source>
</evidence>
<keyword evidence="2 10" id="KW-0444">Lipid biosynthesis</keyword>
<evidence type="ECO:0000256" key="6">
    <source>
        <dbReference type="ARBA" id="ARBA00023098"/>
    </source>
</evidence>
<evidence type="ECO:0000256" key="5">
    <source>
        <dbReference type="ARBA" id="ARBA00022989"/>
    </source>
</evidence>
<evidence type="ECO:0000256" key="4">
    <source>
        <dbReference type="ARBA" id="ARBA00022692"/>
    </source>
</evidence>
<keyword evidence="9 10" id="KW-1208">Phospholipid metabolism</keyword>
<dbReference type="GO" id="GO:0043772">
    <property type="term" value="F:acyl-phosphate glycerol-3-phosphate acyltransferase activity"/>
    <property type="evidence" value="ECO:0007669"/>
    <property type="project" value="UniProtKB-UniRule"/>
</dbReference>
<protein>
    <recommendedName>
        <fullName evidence="10">Glycerol-3-phosphate acyltransferase</fullName>
    </recommendedName>
    <alternativeName>
        <fullName evidence="10">Acyl-PO4 G3P acyltransferase</fullName>
    </alternativeName>
    <alternativeName>
        <fullName evidence="10">Acyl-phosphate--glycerol-3-phosphate acyltransferase</fullName>
    </alternativeName>
    <alternativeName>
        <fullName evidence="10">G3P acyltransferase</fullName>
        <shortName evidence="10">GPAT</shortName>
        <ecNumber evidence="10">2.3.1.275</ecNumber>
    </alternativeName>
    <alternativeName>
        <fullName evidence="10">Lysophosphatidic acid synthase</fullName>
        <shortName evidence="10">LPA synthase</shortName>
    </alternativeName>
</protein>
<dbReference type="EMBL" id="AWEZ01000044">
    <property type="protein sequence ID" value="ERL08453.1"/>
    <property type="molecule type" value="Genomic_DNA"/>
</dbReference>
<evidence type="ECO:0000256" key="10">
    <source>
        <dbReference type="HAMAP-Rule" id="MF_01043"/>
    </source>
</evidence>
<comment type="caution">
    <text evidence="11">The sequence shown here is derived from an EMBL/GenBank/DDBJ whole genome shotgun (WGS) entry which is preliminary data.</text>
</comment>
<accession>U2TQQ1</accession>
<sequence>MITVVGSLALGYACGNFLTADLVARGYAHRPVCELGDGNPGMANVGHELGMRAAALVLAGDILKTVVAWATARALLSETPGLAGVIAGLGVTLGHNYPCWRRFRGGKGVTTTCSAIILATPLAGMVASLVGLAVVLFSGYLCLGAVAITWAYWILTALLRGPVSIESVVALVLTLLMMRAHWPALAGIRAGTTHKARLARALRSRLGIRGHTRR</sequence>
<comment type="pathway">
    <text evidence="10">Lipid metabolism; phospholipid metabolism.</text>
</comment>
<dbReference type="eggNOG" id="COG0344">
    <property type="taxonomic scope" value="Bacteria"/>
</dbReference>
<keyword evidence="7 10" id="KW-0472">Membrane</keyword>
<keyword evidence="6 10" id="KW-0443">Lipid metabolism</keyword>
<feature type="transmembrane region" description="Helical" evidence="10">
    <location>
        <begin position="129"/>
        <end position="155"/>
    </location>
</feature>
<comment type="caution">
    <text evidence="10">Lacks conserved residue(s) required for the propagation of feature annotation.</text>
</comment>
<keyword evidence="11" id="KW-0012">Acyltransferase</keyword>
<keyword evidence="8 10" id="KW-0594">Phospholipid biosynthesis</keyword>
<dbReference type="GO" id="GO:0008654">
    <property type="term" value="P:phospholipid biosynthetic process"/>
    <property type="evidence" value="ECO:0007669"/>
    <property type="project" value="UniProtKB-UniRule"/>
</dbReference>
<comment type="similarity">
    <text evidence="10">Belongs to the PlsY family.</text>
</comment>
<keyword evidence="1 10" id="KW-1003">Cell membrane</keyword>
<dbReference type="PANTHER" id="PTHR30309:SF0">
    <property type="entry name" value="GLYCEROL-3-PHOSPHATE ACYLTRANSFERASE-RELATED"/>
    <property type="match status" value="1"/>
</dbReference>
<keyword evidence="4 10" id="KW-0812">Transmembrane</keyword>
<name>U2TQQ1_9ACTN</name>
<gene>
    <name evidence="10" type="primary">plsY</name>
    <name evidence="11" type="ORF">HMPREF1316_1974</name>
</gene>
<dbReference type="Pfam" id="PF02660">
    <property type="entry name" value="G3P_acyltransf"/>
    <property type="match status" value="1"/>
</dbReference>
<dbReference type="SMART" id="SM01207">
    <property type="entry name" value="G3P_acyltransf"/>
    <property type="match status" value="1"/>
</dbReference>
<dbReference type="GO" id="GO:0005886">
    <property type="term" value="C:plasma membrane"/>
    <property type="evidence" value="ECO:0007669"/>
    <property type="project" value="UniProtKB-SubCell"/>
</dbReference>
<reference evidence="11 12" key="1">
    <citation type="submission" date="2013-08" db="EMBL/GenBank/DDBJ databases">
        <authorList>
            <person name="Durkin A.S."/>
            <person name="Haft D.R."/>
            <person name="McCorrison J."/>
            <person name="Torralba M."/>
            <person name="Gillis M."/>
            <person name="Haft D.H."/>
            <person name="Methe B."/>
            <person name="Sutton G."/>
            <person name="Nelson K.E."/>
        </authorList>
    </citation>
    <scope>NUCLEOTIDE SEQUENCE [LARGE SCALE GENOMIC DNA]</scope>
    <source>
        <strain evidence="11 12">F0195</strain>
    </source>
</reference>
<evidence type="ECO:0000256" key="7">
    <source>
        <dbReference type="ARBA" id="ARBA00023136"/>
    </source>
</evidence>
<comment type="subunit">
    <text evidence="10">Probably interacts with PlsX.</text>
</comment>
<proteinExistence type="inferred from homology"/>
<evidence type="ECO:0000256" key="2">
    <source>
        <dbReference type="ARBA" id="ARBA00022516"/>
    </source>
</evidence>
<dbReference type="EC" id="2.3.1.275" evidence="10"/>
<keyword evidence="5 10" id="KW-1133">Transmembrane helix</keyword>
<evidence type="ECO:0000256" key="3">
    <source>
        <dbReference type="ARBA" id="ARBA00022679"/>
    </source>
</evidence>
<keyword evidence="12" id="KW-1185">Reference proteome</keyword>
<dbReference type="PATRIC" id="fig|1125712.3.peg.1090"/>
<evidence type="ECO:0000256" key="8">
    <source>
        <dbReference type="ARBA" id="ARBA00023209"/>
    </source>
</evidence>
<dbReference type="PANTHER" id="PTHR30309">
    <property type="entry name" value="INNER MEMBRANE PROTEIN YGIH"/>
    <property type="match status" value="1"/>
</dbReference>
<dbReference type="HAMAP" id="MF_01043">
    <property type="entry name" value="PlsY"/>
    <property type="match status" value="1"/>
</dbReference>
<evidence type="ECO:0000256" key="1">
    <source>
        <dbReference type="ARBA" id="ARBA00022475"/>
    </source>
</evidence>
<comment type="function">
    <text evidence="10">Catalyzes the transfer of an acyl group from acyl-phosphate (acyl-PO(4)) to glycerol-3-phosphate (G3P) to form lysophosphatidic acid (LPA). This enzyme utilizes acyl-phosphate as fatty acyl donor, but not acyl-CoA or acyl-ACP.</text>
</comment>
<dbReference type="Proteomes" id="UP000016638">
    <property type="component" value="Unassembled WGS sequence"/>
</dbReference>
<evidence type="ECO:0000313" key="11">
    <source>
        <dbReference type="EMBL" id="ERL08453.1"/>
    </source>
</evidence>
<evidence type="ECO:0000256" key="9">
    <source>
        <dbReference type="ARBA" id="ARBA00023264"/>
    </source>
</evidence>
<feature type="transmembrane region" description="Helical" evidence="10">
    <location>
        <begin position="167"/>
        <end position="188"/>
    </location>
</feature>
<keyword evidence="3 10" id="KW-0808">Transferase</keyword>
<dbReference type="UniPathway" id="UPA00085"/>
<comment type="subcellular location">
    <subcellularLocation>
        <location evidence="10">Cell membrane</location>
        <topology evidence="10">Multi-pass membrane protein</topology>
    </subcellularLocation>
</comment>
<organism evidence="11 12">
    <name type="scientific">Olsenella profusa F0195</name>
    <dbReference type="NCBI Taxonomy" id="1125712"/>
    <lineage>
        <taxon>Bacteria</taxon>
        <taxon>Bacillati</taxon>
        <taxon>Actinomycetota</taxon>
        <taxon>Coriobacteriia</taxon>
        <taxon>Coriobacteriales</taxon>
        <taxon>Atopobiaceae</taxon>
        <taxon>Olsenella</taxon>
    </lineage>
</organism>
<dbReference type="InterPro" id="IPR003811">
    <property type="entry name" value="G3P_acylTferase_PlsY"/>
</dbReference>